<accession>A0A9P8JSG4</accession>
<keyword evidence="2" id="KW-0812">Transmembrane</keyword>
<name>A0A9P8JSG4_AURME</name>
<feature type="compositionally biased region" description="Polar residues" evidence="1">
    <location>
        <begin position="241"/>
        <end position="250"/>
    </location>
</feature>
<reference evidence="3" key="1">
    <citation type="journal article" date="2021" name="J Fungi (Basel)">
        <title>Virulence traits and population genomics of the black yeast Aureobasidium melanogenum.</title>
        <authorList>
            <person name="Cernosa A."/>
            <person name="Sun X."/>
            <person name="Gostincar C."/>
            <person name="Fang C."/>
            <person name="Gunde-Cimerman N."/>
            <person name="Song Z."/>
        </authorList>
    </citation>
    <scope>NUCLEOTIDE SEQUENCE</scope>
    <source>
        <strain evidence="3">EXF-9298</strain>
    </source>
</reference>
<evidence type="ECO:0000256" key="1">
    <source>
        <dbReference type="SAM" id="MobiDB-lite"/>
    </source>
</evidence>
<feature type="compositionally biased region" description="Basic and acidic residues" evidence="1">
    <location>
        <begin position="195"/>
        <end position="215"/>
    </location>
</feature>
<feature type="region of interest" description="Disordered" evidence="1">
    <location>
        <begin position="241"/>
        <end position="274"/>
    </location>
</feature>
<feature type="compositionally biased region" description="Polar residues" evidence="1">
    <location>
        <begin position="69"/>
        <end position="80"/>
    </location>
</feature>
<feature type="non-terminal residue" evidence="3">
    <location>
        <position position="547"/>
    </location>
</feature>
<feature type="transmembrane region" description="Helical" evidence="2">
    <location>
        <begin position="328"/>
        <end position="350"/>
    </location>
</feature>
<feature type="compositionally biased region" description="Low complexity" evidence="1">
    <location>
        <begin position="251"/>
        <end position="274"/>
    </location>
</feature>
<protein>
    <submittedName>
        <fullName evidence="3">Uncharacterized protein</fullName>
    </submittedName>
</protein>
<feature type="compositionally biased region" description="Basic and acidic residues" evidence="1">
    <location>
        <begin position="58"/>
        <end position="68"/>
    </location>
</feature>
<feature type="region of interest" description="Disordered" evidence="1">
    <location>
        <begin position="58"/>
        <end position="84"/>
    </location>
</feature>
<proteinExistence type="predicted"/>
<gene>
    <name evidence="3" type="ORF">KCU98_g8908</name>
</gene>
<dbReference type="Gene3D" id="1.25.40.10">
    <property type="entry name" value="Tetratricopeptide repeat domain"/>
    <property type="match status" value="1"/>
</dbReference>
<keyword evidence="2" id="KW-0472">Membrane</keyword>
<comment type="caution">
    <text evidence="3">The sequence shown here is derived from an EMBL/GenBank/DDBJ whole genome shotgun (WGS) entry which is preliminary data.</text>
</comment>
<dbReference type="EMBL" id="JAHFXS010001161">
    <property type="protein sequence ID" value="KAG9979235.1"/>
    <property type="molecule type" value="Genomic_DNA"/>
</dbReference>
<reference evidence="3" key="2">
    <citation type="submission" date="2021-08" db="EMBL/GenBank/DDBJ databases">
        <authorList>
            <person name="Gostincar C."/>
            <person name="Sun X."/>
            <person name="Song Z."/>
            <person name="Gunde-Cimerman N."/>
        </authorList>
    </citation>
    <scope>NUCLEOTIDE SEQUENCE</scope>
    <source>
        <strain evidence="3">EXF-9298</strain>
    </source>
</reference>
<evidence type="ECO:0000313" key="4">
    <source>
        <dbReference type="Proteomes" id="UP000729357"/>
    </source>
</evidence>
<sequence length="547" mass="58685">MTRNTQSAFWDSIPDNLRNAVQQAVPSDILQERLSLSEEPGTLDSRYMQLEHLLKETINEEDRSKRSSEQTNPAQSTSHPKPSALFPLAMLQVETKQYTAAEETYRKILAANTPSRPDLAAMSNLIDVLNLQHKYTEAQTMAMQVLPLLQKEFGVNSPQYLGSRQEPPWAARSSYYASLFSAQQASQTASAQIGGDDHQNGDDHQPESSGLDDKTGSVFSTATDLVLGATTATLENRVTTTPTTSAVDNTAQSLTSSDISTSQTTMQTTAAPSMTTSISWTQPAWRPGWHSYNPSYISTATPSETSAASLTPGLNIQEKAHHGPNATIIAGVVVPIVILLASGLVALTCLRRRRRRAVTPGSDNAAVSDAVRPVAMVEKVAGKKISADGHRPVQTTMLSPIDETTAAPQLPQLVLTSTQNATYFTGLDTFSVHSAATNEDPPPPYRARSMLSPTSSERRQPSIATPGAALAPVSPVLPISPVSPVAHPASPFSDANAIAVARSPSQRSFASTLYSSNASVYEARPARRSTGPAEYVISRRSSTDDQM</sequence>
<organism evidence="3 4">
    <name type="scientific">Aureobasidium melanogenum</name>
    <name type="common">Aureobasidium pullulans var. melanogenum</name>
    <dbReference type="NCBI Taxonomy" id="46634"/>
    <lineage>
        <taxon>Eukaryota</taxon>
        <taxon>Fungi</taxon>
        <taxon>Dikarya</taxon>
        <taxon>Ascomycota</taxon>
        <taxon>Pezizomycotina</taxon>
        <taxon>Dothideomycetes</taxon>
        <taxon>Dothideomycetidae</taxon>
        <taxon>Dothideales</taxon>
        <taxon>Saccotheciaceae</taxon>
        <taxon>Aureobasidium</taxon>
    </lineage>
</organism>
<evidence type="ECO:0000313" key="3">
    <source>
        <dbReference type="EMBL" id="KAG9979235.1"/>
    </source>
</evidence>
<dbReference type="AlphaFoldDB" id="A0A9P8JSG4"/>
<dbReference type="InterPro" id="IPR011990">
    <property type="entry name" value="TPR-like_helical_dom_sf"/>
</dbReference>
<feature type="region of interest" description="Disordered" evidence="1">
    <location>
        <begin position="187"/>
        <end position="217"/>
    </location>
</feature>
<keyword evidence="2" id="KW-1133">Transmembrane helix</keyword>
<dbReference type="Proteomes" id="UP000729357">
    <property type="component" value="Unassembled WGS sequence"/>
</dbReference>
<feature type="region of interest" description="Disordered" evidence="1">
    <location>
        <begin position="434"/>
        <end position="463"/>
    </location>
</feature>
<keyword evidence="4" id="KW-1185">Reference proteome</keyword>
<evidence type="ECO:0000256" key="2">
    <source>
        <dbReference type="SAM" id="Phobius"/>
    </source>
</evidence>
<feature type="region of interest" description="Disordered" evidence="1">
    <location>
        <begin position="525"/>
        <end position="547"/>
    </location>
</feature>